<organism evidence="9 10">
    <name type="scientific">Segetibacter aerophilus</name>
    <dbReference type="NCBI Taxonomy" id="670293"/>
    <lineage>
        <taxon>Bacteria</taxon>
        <taxon>Pseudomonadati</taxon>
        <taxon>Bacteroidota</taxon>
        <taxon>Chitinophagia</taxon>
        <taxon>Chitinophagales</taxon>
        <taxon>Chitinophagaceae</taxon>
        <taxon>Segetibacter</taxon>
    </lineage>
</organism>
<dbReference type="CDD" id="cd14014">
    <property type="entry name" value="STKc_PknB_like"/>
    <property type="match status" value="1"/>
</dbReference>
<evidence type="ECO:0000256" key="1">
    <source>
        <dbReference type="ARBA" id="ARBA00022679"/>
    </source>
</evidence>
<dbReference type="Gene3D" id="3.30.200.20">
    <property type="entry name" value="Phosphorylase Kinase, domain 1"/>
    <property type="match status" value="1"/>
</dbReference>
<feature type="transmembrane region" description="Helical" evidence="7">
    <location>
        <begin position="381"/>
        <end position="401"/>
    </location>
</feature>
<proteinExistence type="predicted"/>
<dbReference type="Gene3D" id="1.10.510.10">
    <property type="entry name" value="Transferase(Phosphotransferase) domain 1"/>
    <property type="match status" value="1"/>
</dbReference>
<keyword evidence="7" id="KW-1133">Transmembrane helix</keyword>
<dbReference type="RefSeq" id="WP_147203584.1">
    <property type="nucleotide sequence ID" value="NZ_BJYT01000006.1"/>
</dbReference>
<reference evidence="9 10" key="1">
    <citation type="submission" date="2019-07" db="EMBL/GenBank/DDBJ databases">
        <title>Whole genome shotgun sequence of Segetibacter aerophilus NBRC 106135.</title>
        <authorList>
            <person name="Hosoyama A."/>
            <person name="Uohara A."/>
            <person name="Ohji S."/>
            <person name="Ichikawa N."/>
        </authorList>
    </citation>
    <scope>NUCLEOTIDE SEQUENCE [LARGE SCALE GENOMIC DNA]</scope>
    <source>
        <strain evidence="9 10">NBRC 106135</strain>
    </source>
</reference>
<dbReference type="Proteomes" id="UP000321513">
    <property type="component" value="Unassembled WGS sequence"/>
</dbReference>
<dbReference type="OrthoDB" id="9813021at2"/>
<evidence type="ECO:0000256" key="6">
    <source>
        <dbReference type="SAM" id="MobiDB-lite"/>
    </source>
</evidence>
<keyword evidence="10" id="KW-1185">Reference proteome</keyword>
<evidence type="ECO:0000256" key="5">
    <source>
        <dbReference type="SAM" id="Coils"/>
    </source>
</evidence>
<accession>A0A512BBX6</accession>
<dbReference type="PANTHER" id="PTHR43289:SF6">
    <property type="entry name" value="SERINE_THREONINE-PROTEIN KINASE NEKL-3"/>
    <property type="match status" value="1"/>
</dbReference>
<evidence type="ECO:0000256" key="3">
    <source>
        <dbReference type="ARBA" id="ARBA00022777"/>
    </source>
</evidence>
<dbReference type="GO" id="GO:0005524">
    <property type="term" value="F:ATP binding"/>
    <property type="evidence" value="ECO:0007669"/>
    <property type="project" value="UniProtKB-KW"/>
</dbReference>
<evidence type="ECO:0000259" key="8">
    <source>
        <dbReference type="PROSITE" id="PS50011"/>
    </source>
</evidence>
<dbReference type="SMART" id="SM00220">
    <property type="entry name" value="S_TKc"/>
    <property type="match status" value="1"/>
</dbReference>
<protein>
    <recommendedName>
        <fullName evidence="8">Protein kinase domain-containing protein</fullName>
    </recommendedName>
</protein>
<dbReference type="EMBL" id="BJYT01000006">
    <property type="protein sequence ID" value="GEO09463.1"/>
    <property type="molecule type" value="Genomic_DNA"/>
</dbReference>
<feature type="coiled-coil region" evidence="5">
    <location>
        <begin position="312"/>
        <end position="367"/>
    </location>
</feature>
<keyword evidence="4" id="KW-0067">ATP-binding</keyword>
<name>A0A512BBX6_9BACT</name>
<dbReference type="AlphaFoldDB" id="A0A512BBX6"/>
<evidence type="ECO:0000256" key="4">
    <source>
        <dbReference type="ARBA" id="ARBA00022840"/>
    </source>
</evidence>
<dbReference type="Pfam" id="PF00069">
    <property type="entry name" value="Pkinase"/>
    <property type="match status" value="1"/>
</dbReference>
<gene>
    <name evidence="9" type="ORF">SAE01_19590</name>
</gene>
<keyword evidence="1" id="KW-0808">Transferase</keyword>
<dbReference type="GO" id="GO:0004674">
    <property type="term" value="F:protein serine/threonine kinase activity"/>
    <property type="evidence" value="ECO:0007669"/>
    <property type="project" value="TreeGrafter"/>
</dbReference>
<dbReference type="InterPro" id="IPR011009">
    <property type="entry name" value="Kinase-like_dom_sf"/>
</dbReference>
<feature type="domain" description="Protein kinase" evidence="8">
    <location>
        <begin position="11"/>
        <end position="296"/>
    </location>
</feature>
<evidence type="ECO:0000256" key="2">
    <source>
        <dbReference type="ARBA" id="ARBA00022741"/>
    </source>
</evidence>
<sequence>MAKVFTIAPGLENMGALRSGGQGSVYKGRRVGEIITAIKLLPTPIYSESEDDKNYRDFQNEVQKLKKVNEEPNPNVVKILSFGLSETGNFPFIEMAYIEGPDLEELLKPPHDPIFSVKEVIKVAEQLSNALSHCHRLDVRHGDIKSNNVKYNLHTGNYVLLDFGLAIMSDEQRRTSLRRAGAVEFMAPEQNEGLMLFHTDVYSFGVVIFELLAGRVPFPLEDKGETARNNVRLSHLETPPPDVLALRRENLPASWTAEKKEREMSVPDWLVTLIYKCLEKRPEDRFKNGMELHEFIAHNSIHAGPNIDPVQTAALQEESERLQKESDQLQRQLLQYKDQLSIRDKELSELRSILKRRESELQNVAETDQNGGGSRGVSRTAFLALLLLTIGLAAFSAYTLMKKNGLVNKQSATTDSTVTIDSKDTGNTTLMPSPIKTSTQRRKDSLSRVKHIADSIKRVNKKRLMQADSSINEDTNDNGQDNNGDDSKEQTDPPTATNKFGRYKAASIAYFYNEPDEDTKREGVFINKWNAPVTASDDMNGFIYVVYTNEKKQTTRGWLLKKDLVRVK</sequence>
<dbReference type="InterPro" id="IPR000719">
    <property type="entry name" value="Prot_kinase_dom"/>
</dbReference>
<feature type="region of interest" description="Disordered" evidence="6">
    <location>
        <begin position="463"/>
        <end position="499"/>
    </location>
</feature>
<feature type="compositionally biased region" description="Polar residues" evidence="6">
    <location>
        <begin position="418"/>
        <end position="438"/>
    </location>
</feature>
<keyword evidence="7" id="KW-0472">Membrane</keyword>
<comment type="caution">
    <text evidence="9">The sequence shown here is derived from an EMBL/GenBank/DDBJ whole genome shotgun (WGS) entry which is preliminary data.</text>
</comment>
<keyword evidence="7" id="KW-0812">Transmembrane</keyword>
<evidence type="ECO:0000313" key="9">
    <source>
        <dbReference type="EMBL" id="GEO09463.1"/>
    </source>
</evidence>
<dbReference type="PROSITE" id="PS50011">
    <property type="entry name" value="PROTEIN_KINASE_DOM"/>
    <property type="match status" value="1"/>
</dbReference>
<keyword evidence="5" id="KW-0175">Coiled coil</keyword>
<dbReference type="PANTHER" id="PTHR43289">
    <property type="entry name" value="MITOGEN-ACTIVATED PROTEIN KINASE KINASE KINASE 20-RELATED"/>
    <property type="match status" value="1"/>
</dbReference>
<keyword evidence="3" id="KW-0418">Kinase</keyword>
<dbReference type="SUPFAM" id="SSF56112">
    <property type="entry name" value="Protein kinase-like (PK-like)"/>
    <property type="match status" value="1"/>
</dbReference>
<evidence type="ECO:0000256" key="7">
    <source>
        <dbReference type="SAM" id="Phobius"/>
    </source>
</evidence>
<evidence type="ECO:0000313" key="10">
    <source>
        <dbReference type="Proteomes" id="UP000321513"/>
    </source>
</evidence>
<feature type="region of interest" description="Disordered" evidence="6">
    <location>
        <begin position="418"/>
        <end position="448"/>
    </location>
</feature>
<keyword evidence="2" id="KW-0547">Nucleotide-binding</keyword>